<gene>
    <name evidence="1" type="ORF">MTR67_023688</name>
</gene>
<evidence type="ECO:0000313" key="1">
    <source>
        <dbReference type="EMBL" id="WMV30303.1"/>
    </source>
</evidence>
<proteinExistence type="predicted"/>
<keyword evidence="2" id="KW-1185">Reference proteome</keyword>
<reference evidence="1" key="1">
    <citation type="submission" date="2023-08" db="EMBL/GenBank/DDBJ databases">
        <title>A de novo genome assembly of Solanum verrucosum Schlechtendal, a Mexican diploid species geographically isolated from the other diploid A-genome species in potato relatives.</title>
        <authorList>
            <person name="Hosaka K."/>
        </authorList>
    </citation>
    <scope>NUCLEOTIDE SEQUENCE</scope>
    <source>
        <tissue evidence="1">Young leaves</tissue>
    </source>
</reference>
<protein>
    <submittedName>
        <fullName evidence="1">Uncharacterized protein</fullName>
    </submittedName>
</protein>
<evidence type="ECO:0000313" key="2">
    <source>
        <dbReference type="Proteomes" id="UP001234989"/>
    </source>
</evidence>
<sequence>MAKMMTQINLLSENVMGGGTKSVNAVGTNSGQCPNDAKFEELYNEEVQYLGNQVGGSHTNYL</sequence>
<dbReference type="Proteomes" id="UP001234989">
    <property type="component" value="Chromosome 5"/>
</dbReference>
<accession>A0AAF0QXM8</accession>
<organism evidence="1 2">
    <name type="scientific">Solanum verrucosum</name>
    <dbReference type="NCBI Taxonomy" id="315347"/>
    <lineage>
        <taxon>Eukaryota</taxon>
        <taxon>Viridiplantae</taxon>
        <taxon>Streptophyta</taxon>
        <taxon>Embryophyta</taxon>
        <taxon>Tracheophyta</taxon>
        <taxon>Spermatophyta</taxon>
        <taxon>Magnoliopsida</taxon>
        <taxon>eudicotyledons</taxon>
        <taxon>Gunneridae</taxon>
        <taxon>Pentapetalae</taxon>
        <taxon>asterids</taxon>
        <taxon>lamiids</taxon>
        <taxon>Solanales</taxon>
        <taxon>Solanaceae</taxon>
        <taxon>Solanoideae</taxon>
        <taxon>Solaneae</taxon>
        <taxon>Solanum</taxon>
    </lineage>
</organism>
<dbReference type="EMBL" id="CP133616">
    <property type="protein sequence ID" value="WMV30303.1"/>
    <property type="molecule type" value="Genomic_DNA"/>
</dbReference>
<name>A0AAF0QXM8_SOLVR</name>
<dbReference type="AlphaFoldDB" id="A0AAF0QXM8"/>